<keyword evidence="3" id="KW-0804">Transcription</keyword>
<accession>A0AAI8GCQ6</accession>
<evidence type="ECO:0000256" key="1">
    <source>
        <dbReference type="ARBA" id="ARBA00023015"/>
    </source>
</evidence>
<sequence length="135" mass="15572">MWFVVDPHSSVPIYAQIKEKIKAMILNSKLKPGDSLPSIRTLAKDIGVNVNTVARAYRELELEGIIRAERGERYAVVGFEDKIYFETKERLIKELKSVLKRCQDLGISKEEVLRLLEEVYMHQNEGGDEYDNSKE</sequence>
<dbReference type="SMART" id="SM00345">
    <property type="entry name" value="HTH_GNTR"/>
    <property type="match status" value="1"/>
</dbReference>
<keyword evidence="1" id="KW-0805">Transcription regulation</keyword>
<feature type="domain" description="HTH gntR-type" evidence="4">
    <location>
        <begin position="11"/>
        <end position="79"/>
    </location>
</feature>
<dbReference type="KEGG" id="fia:NA23_04100"/>
<keyword evidence="2" id="KW-0238">DNA-binding</keyword>
<gene>
    <name evidence="5" type="ORF">NA23_04100</name>
</gene>
<dbReference type="InterPro" id="IPR036388">
    <property type="entry name" value="WH-like_DNA-bd_sf"/>
</dbReference>
<name>A0AAI8GCQ6_FERIS</name>
<evidence type="ECO:0000256" key="2">
    <source>
        <dbReference type="ARBA" id="ARBA00023125"/>
    </source>
</evidence>
<dbReference type="CDD" id="cd07377">
    <property type="entry name" value="WHTH_GntR"/>
    <property type="match status" value="1"/>
</dbReference>
<evidence type="ECO:0000259" key="4">
    <source>
        <dbReference type="PROSITE" id="PS50949"/>
    </source>
</evidence>
<dbReference type="InterPro" id="IPR036390">
    <property type="entry name" value="WH_DNA-bd_sf"/>
</dbReference>
<dbReference type="InterPro" id="IPR000524">
    <property type="entry name" value="Tscrpt_reg_HTH_GntR"/>
</dbReference>
<dbReference type="GO" id="GO:0003700">
    <property type="term" value="F:DNA-binding transcription factor activity"/>
    <property type="evidence" value="ECO:0007669"/>
    <property type="project" value="InterPro"/>
</dbReference>
<dbReference type="PROSITE" id="PS50949">
    <property type="entry name" value="HTH_GNTR"/>
    <property type="match status" value="1"/>
</dbReference>
<dbReference type="PANTHER" id="PTHR38445:SF7">
    <property type="entry name" value="GNTR-FAMILY TRANSCRIPTIONAL REGULATOR"/>
    <property type="match status" value="1"/>
</dbReference>
<dbReference type="RefSeq" id="WP_033191001.1">
    <property type="nucleotide sequence ID" value="NZ_CP014334.2"/>
</dbReference>
<reference evidence="5 6" key="1">
    <citation type="journal article" date="2015" name="Stand. Genomic Sci.">
        <title>Genome sequence of a native-feather degrading extremely thermophilic Eubacterium, Fervidobacterium islandicum AW-1.</title>
        <authorList>
            <person name="Lee Y.J."/>
            <person name="Jeong H."/>
            <person name="Park G.S."/>
            <person name="Kwak Y."/>
            <person name="Lee S.J."/>
            <person name="Lee S.J."/>
            <person name="Park M.K."/>
            <person name="Kim J.Y."/>
            <person name="Kang H.K."/>
            <person name="Shin J.H."/>
            <person name="Lee D.W."/>
        </authorList>
    </citation>
    <scope>NUCLEOTIDE SEQUENCE [LARGE SCALE GENOMIC DNA]</scope>
    <source>
        <strain evidence="5 6">AW-1</strain>
    </source>
</reference>
<organism evidence="5 6">
    <name type="scientific">Fervidobacterium islandicum</name>
    <dbReference type="NCBI Taxonomy" id="2423"/>
    <lineage>
        <taxon>Bacteria</taxon>
        <taxon>Thermotogati</taxon>
        <taxon>Thermotogota</taxon>
        <taxon>Thermotogae</taxon>
        <taxon>Thermotogales</taxon>
        <taxon>Fervidobacteriaceae</taxon>
        <taxon>Fervidobacterium</taxon>
    </lineage>
</organism>
<dbReference type="SUPFAM" id="SSF46785">
    <property type="entry name" value="Winged helix' DNA-binding domain"/>
    <property type="match status" value="1"/>
</dbReference>
<dbReference type="PANTHER" id="PTHR38445">
    <property type="entry name" value="HTH-TYPE TRANSCRIPTIONAL REPRESSOR YTRA"/>
    <property type="match status" value="1"/>
</dbReference>
<protein>
    <submittedName>
        <fullName evidence="5">GntR family transcriptional regulator</fullName>
    </submittedName>
</protein>
<keyword evidence="6" id="KW-1185">Reference proteome</keyword>
<dbReference type="GO" id="GO:0003677">
    <property type="term" value="F:DNA binding"/>
    <property type="evidence" value="ECO:0007669"/>
    <property type="project" value="UniProtKB-KW"/>
</dbReference>
<dbReference type="Gene3D" id="1.10.10.10">
    <property type="entry name" value="Winged helix-like DNA-binding domain superfamily/Winged helix DNA-binding domain"/>
    <property type="match status" value="1"/>
</dbReference>
<dbReference type="AlphaFoldDB" id="A0AAI8GCQ6"/>
<evidence type="ECO:0000313" key="6">
    <source>
        <dbReference type="Proteomes" id="UP000093740"/>
    </source>
</evidence>
<dbReference type="Pfam" id="PF00392">
    <property type="entry name" value="GntR"/>
    <property type="match status" value="1"/>
</dbReference>
<proteinExistence type="predicted"/>
<evidence type="ECO:0000313" key="5">
    <source>
        <dbReference type="EMBL" id="AMW32550.1"/>
    </source>
</evidence>
<dbReference type="EMBL" id="CP014334">
    <property type="protein sequence ID" value="AMW32550.1"/>
    <property type="molecule type" value="Genomic_DNA"/>
</dbReference>
<evidence type="ECO:0000256" key="3">
    <source>
        <dbReference type="ARBA" id="ARBA00023163"/>
    </source>
</evidence>
<dbReference type="Proteomes" id="UP000093740">
    <property type="component" value="Chromosome"/>
</dbReference>